<evidence type="ECO:0000256" key="1">
    <source>
        <dbReference type="SAM" id="MobiDB-lite"/>
    </source>
</evidence>
<accession>A0A4Q8L584</accession>
<sequence>MGAAGLLMQFIALPARGAAFGSGRSGGFGGSFASGHGVMLQVAGEGIGDAGRRRVNRLWSHARTAFTRRSRYATAICDHGRVHPRTTCPMSLLLLAVGVLLTALLFRLRRPRAARCVGVVWCVLFWLLGNGLLAGRIVDATQAGQRAPARVVWQPGAVIIVLGMGMQRLPHEGGIEPQSLAYSRILRAVQLFDACKAATQGCKVLVSGGDPAGLGNSEAELYASLIEEAGVPAADVWKEEASRNTWENAKFTARLLSSRPHGPLVLVTSGLHMRRSLLYFRHFGLQPTPERSDYTTPFASWLPNSYNLLISDLAAVEWLGIARYHWYNWLGRNDPPIEPAPEGSSAHPLLRDRPVTLPPAQ</sequence>
<feature type="domain" description="DUF218" evidence="3">
    <location>
        <begin position="158"/>
        <end position="320"/>
    </location>
</feature>
<dbReference type="InterPro" id="IPR051599">
    <property type="entry name" value="Cell_Envelope_Assoc"/>
</dbReference>
<protein>
    <submittedName>
        <fullName evidence="4">YdcF family protein</fullName>
    </submittedName>
</protein>
<dbReference type="PANTHER" id="PTHR30336:SF4">
    <property type="entry name" value="ENVELOPE BIOGENESIS FACTOR ELYC"/>
    <property type="match status" value="1"/>
</dbReference>
<feature type="region of interest" description="Disordered" evidence="1">
    <location>
        <begin position="340"/>
        <end position="361"/>
    </location>
</feature>
<dbReference type="Pfam" id="PF02698">
    <property type="entry name" value="DUF218"/>
    <property type="match status" value="1"/>
</dbReference>
<evidence type="ECO:0000313" key="4">
    <source>
        <dbReference type="EMBL" id="TAA21279.1"/>
    </source>
</evidence>
<dbReference type="GO" id="GO:0000270">
    <property type="term" value="P:peptidoglycan metabolic process"/>
    <property type="evidence" value="ECO:0007669"/>
    <property type="project" value="TreeGrafter"/>
</dbReference>
<proteinExistence type="predicted"/>
<dbReference type="InterPro" id="IPR014729">
    <property type="entry name" value="Rossmann-like_a/b/a_fold"/>
</dbReference>
<dbReference type="InterPro" id="IPR003848">
    <property type="entry name" value="DUF218"/>
</dbReference>
<dbReference type="CDD" id="cd06259">
    <property type="entry name" value="YdcF-like"/>
    <property type="match status" value="1"/>
</dbReference>
<gene>
    <name evidence="4" type="ORF">EA660_17330</name>
</gene>
<dbReference type="EMBL" id="SHMC01000009">
    <property type="protein sequence ID" value="TAA21279.1"/>
    <property type="molecule type" value="Genomic_DNA"/>
</dbReference>
<reference evidence="4 5" key="1">
    <citation type="submission" date="2019-02" db="EMBL/GenBank/DDBJ databases">
        <title>WGS of Pseudoxanthomonas species novum from clinical isolates.</title>
        <authorList>
            <person name="Bernier A.-M."/>
            <person name="Bernard K."/>
            <person name="Vachon A."/>
        </authorList>
    </citation>
    <scope>NUCLEOTIDE SEQUENCE [LARGE SCALE GENOMIC DNA]</scope>
    <source>
        <strain evidence="4 5">NML171200</strain>
    </source>
</reference>
<keyword evidence="2" id="KW-0812">Transmembrane</keyword>
<evidence type="ECO:0000313" key="5">
    <source>
        <dbReference type="Proteomes" id="UP000292627"/>
    </source>
</evidence>
<keyword evidence="2" id="KW-1133">Transmembrane helix</keyword>
<feature type="transmembrane region" description="Helical" evidence="2">
    <location>
        <begin position="118"/>
        <end position="138"/>
    </location>
</feature>
<comment type="caution">
    <text evidence="4">The sequence shown here is derived from an EMBL/GenBank/DDBJ whole genome shotgun (WGS) entry which is preliminary data.</text>
</comment>
<dbReference type="OrthoDB" id="9809813at2"/>
<evidence type="ECO:0000259" key="3">
    <source>
        <dbReference type="Pfam" id="PF02698"/>
    </source>
</evidence>
<dbReference type="GO" id="GO:0043164">
    <property type="term" value="P:Gram-negative-bacterium-type cell wall biogenesis"/>
    <property type="evidence" value="ECO:0007669"/>
    <property type="project" value="TreeGrafter"/>
</dbReference>
<keyword evidence="2" id="KW-0472">Membrane</keyword>
<dbReference type="Proteomes" id="UP000292627">
    <property type="component" value="Unassembled WGS sequence"/>
</dbReference>
<evidence type="ECO:0000256" key="2">
    <source>
        <dbReference type="SAM" id="Phobius"/>
    </source>
</evidence>
<organism evidence="4 5">
    <name type="scientific">Pseudoxanthomonas winnipegensis</name>
    <dbReference type="NCBI Taxonomy" id="2480810"/>
    <lineage>
        <taxon>Bacteria</taxon>
        <taxon>Pseudomonadati</taxon>
        <taxon>Pseudomonadota</taxon>
        <taxon>Gammaproteobacteria</taxon>
        <taxon>Lysobacterales</taxon>
        <taxon>Lysobacteraceae</taxon>
        <taxon>Pseudoxanthomonas</taxon>
    </lineage>
</organism>
<dbReference type="PANTHER" id="PTHR30336">
    <property type="entry name" value="INNER MEMBRANE PROTEIN, PROBABLE PERMEASE"/>
    <property type="match status" value="1"/>
</dbReference>
<dbReference type="Gene3D" id="3.40.50.620">
    <property type="entry name" value="HUPs"/>
    <property type="match status" value="1"/>
</dbReference>
<feature type="transmembrane region" description="Helical" evidence="2">
    <location>
        <begin position="89"/>
        <end position="106"/>
    </location>
</feature>
<dbReference type="AlphaFoldDB" id="A0A4Q8L584"/>
<name>A0A4Q8L584_9GAMM</name>
<dbReference type="GO" id="GO:0005886">
    <property type="term" value="C:plasma membrane"/>
    <property type="evidence" value="ECO:0007669"/>
    <property type="project" value="TreeGrafter"/>
</dbReference>